<dbReference type="InterPro" id="IPR024983">
    <property type="entry name" value="CHAT_dom"/>
</dbReference>
<dbReference type="SMART" id="SM00028">
    <property type="entry name" value="TPR"/>
    <property type="match status" value="5"/>
</dbReference>
<dbReference type="OrthoDB" id="9771112at2"/>
<name>A0A1S1YZ23_FLAPC</name>
<evidence type="ECO:0000313" key="2">
    <source>
        <dbReference type="EMBL" id="OHX66259.1"/>
    </source>
</evidence>
<dbReference type="EMBL" id="JRYR02000001">
    <property type="protein sequence ID" value="OHX66259.1"/>
    <property type="molecule type" value="Genomic_DNA"/>
</dbReference>
<dbReference type="InterPro" id="IPR011990">
    <property type="entry name" value="TPR-like_helical_dom_sf"/>
</dbReference>
<dbReference type="Pfam" id="PF13181">
    <property type="entry name" value="TPR_8"/>
    <property type="match status" value="1"/>
</dbReference>
<sequence length="1148" mass="133148">MTIHSRKLIFLLILIFNIQYSQLFAQKNQGITPQSINNLFDEGKMSEAKDLSKQWINQSKVKFGNQSIEVVIPLLVSSELSINRNEYKTAIKKIDEAITIMDKSSGWLYPDYALALNYKAFCLLQLNQTFQAIPLVDEAETIYRKTLSSEHPDNVYTAINRAVIYRNFKEYDKSEEYFIKSREFNFKHEKEKVGLENTIDDDWIQIQMAKLYIKSYRTDINLVKTLNDLERYYHKNKKTNTSQYLLLLSTIGDAYELQSNNSKAKEYYKRGLEKHIKNYGSNHISTLITLFQLAKLNKKESNYLEATAQFQQIINKFDQIEGDPVMLKEAYYHLSDISLKQGNTKAASNYLAKGEEIETYDPELHLFSLKLQGTYHFINGEYVEAELRLTELLSFVRQEKIFFTIHYSETVALLAEMFITLGRINEAKNICENEIRFLEKRAKENSYAYFLVSAALYEIYLDEGKTKDLKEKVDTLEVNIKKVLTEDHALLIETQFILANLAFRNGDIEKANMYHVNAQSIAKSKKISDKHYLILKIIDQKASIYLSLNEYENAYNELKKLENTFDNNSIHKPTIKGKMAYINSLLGKWDAAERMILNAVDLKFKQLNEQLTFTSEDEKVNFIHNTSLAFTYFFSMMATDEGIKSPLMRSKCYDIQVNYRKFFLKESILRKHNINKLSQYRQSVKFTNYTKSLNQLKSKLATANFLSPTERKEINFNAYEVTDQINNLEKSLVYATYSNTDSTLLDMQYTWKSTQTRLKEGEIAVEIIKLKNILETKVSYGAIIISKELERPKFVPIGNAKILEQDILREYQSITQFKTRSLIVTKKPKKKYYAYDFYWKPIRETINTLGIKSNKIFLSNDGIYNSINLNILTNPKTQKYVIEEENIHLVMSTADIYLYRQKPLLNKEILLVGNPVFQKEETSLSRDVEEDKARGNEQAYYFNLYNLPGTETEIKTTAQLFEAHNWKVTSWSQLDATEENIKKIETSPYILHLATHGFYLDALRYPIINSPLLKSGLFFSEITFKENKKLKDIYNSGNDGILTAYEVKGLNLNNTELLVLSACQSGVSELTSGDGISGLQYAFSIAGVNSIIMSLWSVDDIATQMLMNEFYKQWIAVGDKTIAFKNAQEELIKTYPHPYYWGAFVMVN</sequence>
<dbReference type="PANTHER" id="PTHR10098">
    <property type="entry name" value="RAPSYN-RELATED"/>
    <property type="match status" value="1"/>
</dbReference>
<keyword evidence="3" id="KW-1185">Reference proteome</keyword>
<evidence type="ECO:0000259" key="1">
    <source>
        <dbReference type="Pfam" id="PF12770"/>
    </source>
</evidence>
<dbReference type="PANTHER" id="PTHR10098:SF108">
    <property type="entry name" value="TETRATRICOPEPTIDE REPEAT PROTEIN 28"/>
    <property type="match status" value="1"/>
</dbReference>
<dbReference type="RefSeq" id="WP_044225078.1">
    <property type="nucleotide sequence ID" value="NZ_JRYR02000001.1"/>
</dbReference>
<accession>A0A1S1YZ23</accession>
<dbReference type="Proteomes" id="UP000179797">
    <property type="component" value="Unassembled WGS sequence"/>
</dbReference>
<dbReference type="STRING" id="915059.NH26_07785"/>
<reference evidence="2 3" key="1">
    <citation type="journal article" date="2012" name="Int. J. Syst. Evol. Microbiol.">
        <title>Flammeovirga pacifica sp. nov., isolated from deep-sea sediment.</title>
        <authorList>
            <person name="Xu H."/>
            <person name="Fu Y."/>
            <person name="Yang N."/>
            <person name="Ding Z."/>
            <person name="Lai Q."/>
            <person name="Zeng R."/>
        </authorList>
    </citation>
    <scope>NUCLEOTIDE SEQUENCE [LARGE SCALE GENOMIC DNA]</scope>
    <source>
        <strain evidence="3">DSM 24597 / LMG 26175 / WPAGA1</strain>
    </source>
</reference>
<proteinExistence type="predicted"/>
<comment type="caution">
    <text evidence="2">The sequence shown here is derived from an EMBL/GenBank/DDBJ whole genome shotgun (WGS) entry which is preliminary data.</text>
</comment>
<dbReference type="Pfam" id="PF12770">
    <property type="entry name" value="CHAT"/>
    <property type="match status" value="1"/>
</dbReference>
<feature type="domain" description="CHAT" evidence="1">
    <location>
        <begin position="835"/>
        <end position="1147"/>
    </location>
</feature>
<dbReference type="Gene3D" id="1.25.40.10">
    <property type="entry name" value="Tetratricopeptide repeat domain"/>
    <property type="match status" value="3"/>
</dbReference>
<organism evidence="2 3">
    <name type="scientific">Flammeovirga pacifica</name>
    <dbReference type="NCBI Taxonomy" id="915059"/>
    <lineage>
        <taxon>Bacteria</taxon>
        <taxon>Pseudomonadati</taxon>
        <taxon>Bacteroidota</taxon>
        <taxon>Cytophagia</taxon>
        <taxon>Cytophagales</taxon>
        <taxon>Flammeovirgaceae</taxon>
        <taxon>Flammeovirga</taxon>
    </lineage>
</organism>
<evidence type="ECO:0000313" key="3">
    <source>
        <dbReference type="Proteomes" id="UP000179797"/>
    </source>
</evidence>
<dbReference type="SUPFAM" id="SSF48452">
    <property type="entry name" value="TPR-like"/>
    <property type="match status" value="2"/>
</dbReference>
<dbReference type="AlphaFoldDB" id="A0A1S1YZ23"/>
<gene>
    <name evidence="2" type="ORF">NH26_07785</name>
</gene>
<protein>
    <recommendedName>
        <fullName evidence="1">CHAT domain-containing protein</fullName>
    </recommendedName>
</protein>
<dbReference type="InterPro" id="IPR019734">
    <property type="entry name" value="TPR_rpt"/>
</dbReference>